<dbReference type="VEuPathDB" id="MicrosporidiaDB:AAJ76_1620005386"/>
<dbReference type="EMBL" id="JPQZ01000162">
    <property type="protein sequence ID" value="KKO73956.1"/>
    <property type="molecule type" value="Genomic_DNA"/>
</dbReference>
<comment type="caution">
    <text evidence="2">The sequence shown here is derived from an EMBL/GenBank/DDBJ whole genome shotgun (WGS) entry which is preliminary data.</text>
</comment>
<dbReference type="Proteomes" id="UP000034350">
    <property type="component" value="Unassembled WGS sequence"/>
</dbReference>
<dbReference type="AlphaFoldDB" id="A0A0F9W899"/>
<evidence type="ECO:0000313" key="2">
    <source>
        <dbReference type="EMBL" id="KKO73956.1"/>
    </source>
</evidence>
<sequence>MFDFSYKKVSKKSSQSSRKAINVNSIFSFDTGRNEGCGKSDKSPFYSDCFQVNHHIPPQVYKSVNNNSNDNKDGKSAKKHGEAMSNFHSNLLESLYKYNVTAACIEEGPVVNKTADSMSDLNSEATSTSKEERDFNMLHTETMPDCSVNVDEHFCGELSSICKHCSALHFKDEVNRQGAYKNCCHFGKV</sequence>
<protein>
    <submittedName>
        <fullName evidence="2">Uncharacterized protein</fullName>
    </submittedName>
</protein>
<reference evidence="2 3" key="1">
    <citation type="journal article" date="2015" name="Environ. Microbiol.">
        <title>Genome analyses suggest the presence of polyploidy and recent human-driven expansions in eight global populations of the honeybee pathogen Nosema ceranae.</title>
        <authorList>
            <person name="Pelin A."/>
            <person name="Selman M."/>
            <person name="Aris-Brosou S."/>
            <person name="Farinelli L."/>
            <person name="Corradi N."/>
        </authorList>
    </citation>
    <scope>NUCLEOTIDE SEQUENCE [LARGE SCALE GENOMIC DNA]</scope>
    <source>
        <strain evidence="2 3">PA08 1199</strain>
    </source>
</reference>
<dbReference type="RefSeq" id="XP_024329698.1">
    <property type="nucleotide sequence ID" value="XM_024474183.1"/>
</dbReference>
<evidence type="ECO:0000256" key="1">
    <source>
        <dbReference type="SAM" id="MobiDB-lite"/>
    </source>
</evidence>
<feature type="region of interest" description="Disordered" evidence="1">
    <location>
        <begin position="61"/>
        <end position="81"/>
    </location>
</feature>
<feature type="non-terminal residue" evidence="2">
    <location>
        <position position="189"/>
    </location>
</feature>
<name>A0A0F9W899_9MICR</name>
<proteinExistence type="predicted"/>
<evidence type="ECO:0000313" key="3">
    <source>
        <dbReference type="Proteomes" id="UP000034350"/>
    </source>
</evidence>
<gene>
    <name evidence="2" type="ORF">AAJ76_1620005386</name>
</gene>
<feature type="compositionally biased region" description="Basic and acidic residues" evidence="1">
    <location>
        <begin position="70"/>
        <end position="81"/>
    </location>
</feature>
<accession>A0A0F9W899</accession>
<dbReference type="GeneID" id="36319093"/>
<keyword evidence="3" id="KW-1185">Reference proteome</keyword>
<organism evidence="2 3">
    <name type="scientific">Vairimorpha ceranae</name>
    <dbReference type="NCBI Taxonomy" id="40302"/>
    <lineage>
        <taxon>Eukaryota</taxon>
        <taxon>Fungi</taxon>
        <taxon>Fungi incertae sedis</taxon>
        <taxon>Microsporidia</taxon>
        <taxon>Nosematidae</taxon>
        <taxon>Vairimorpha</taxon>
    </lineage>
</organism>